<dbReference type="Pfam" id="PF09903">
    <property type="entry name" value="DUF2130"/>
    <property type="match status" value="1"/>
</dbReference>
<evidence type="ECO:0000313" key="3">
    <source>
        <dbReference type="Proteomes" id="UP001595616"/>
    </source>
</evidence>
<gene>
    <name evidence="2" type="ORF">ACFOOI_17185</name>
</gene>
<dbReference type="InterPro" id="IPR019219">
    <property type="entry name" value="DUF2130"/>
</dbReference>
<name>A0ABV7Z2K2_9BACT</name>
<keyword evidence="3" id="KW-1185">Reference proteome</keyword>
<organism evidence="2 3">
    <name type="scientific">Lacihabitans lacunae</name>
    <dbReference type="NCBI Taxonomy" id="1028214"/>
    <lineage>
        <taxon>Bacteria</taxon>
        <taxon>Pseudomonadati</taxon>
        <taxon>Bacteroidota</taxon>
        <taxon>Cytophagia</taxon>
        <taxon>Cytophagales</taxon>
        <taxon>Leadbetterellaceae</taxon>
        <taxon>Lacihabitans</taxon>
    </lineage>
</organism>
<protein>
    <submittedName>
        <fullName evidence="2">DUF2130 domain-containing protein</fullName>
    </submittedName>
</protein>
<dbReference type="Proteomes" id="UP001595616">
    <property type="component" value="Unassembled WGS sequence"/>
</dbReference>
<dbReference type="RefSeq" id="WP_379839268.1">
    <property type="nucleotide sequence ID" value="NZ_JBHRYQ010000001.1"/>
</dbReference>
<comment type="caution">
    <text evidence="2">The sequence shown here is derived from an EMBL/GenBank/DDBJ whole genome shotgun (WGS) entry which is preliminary data.</text>
</comment>
<evidence type="ECO:0000256" key="1">
    <source>
        <dbReference type="SAM" id="Coils"/>
    </source>
</evidence>
<sequence>MKQNLTTCPNCGHQFDAGEALQKHLEIELKKSIEAQEKENEKKIEELKRKMAEEKKVFEQEEKKKMWAIAQAEAQKRADEKNSVQLAALKEDNEQKQKQIIQSQQKELELMKKEQELKNQQELMKIQLEKQMIEKTRDIEEAAKKRKDEEFELVKKEYEKKLENQMNLVNEMKRKAEQGSMQLQGEIQELALEELLAKTYIYDKIEEVGKGIRGADVIQTVINEFGQECGKIVYESKRTQNFSNDWIDKLKDDQRGLTSEIAVLVTQTMPKDMDRFGQKDGVWICNFLEVSSLVSVLRQILIKTQGAKAAQENKADKMGMLYNYLTGSQFRQQLEAIVEGFSNLKSELDREKRAMARIWKEREMQIDKVIGNTIDMYGSVKGITGNAIAPIQYLELDDDKEDKLLE</sequence>
<evidence type="ECO:0000313" key="2">
    <source>
        <dbReference type="EMBL" id="MFC3812398.1"/>
    </source>
</evidence>
<proteinExistence type="predicted"/>
<feature type="coiled-coil region" evidence="1">
    <location>
        <begin position="26"/>
        <end position="193"/>
    </location>
</feature>
<keyword evidence="1" id="KW-0175">Coiled coil</keyword>
<reference evidence="3" key="1">
    <citation type="journal article" date="2019" name="Int. J. Syst. Evol. Microbiol.">
        <title>The Global Catalogue of Microorganisms (GCM) 10K type strain sequencing project: providing services to taxonomists for standard genome sequencing and annotation.</title>
        <authorList>
            <consortium name="The Broad Institute Genomics Platform"/>
            <consortium name="The Broad Institute Genome Sequencing Center for Infectious Disease"/>
            <person name="Wu L."/>
            <person name="Ma J."/>
        </authorList>
    </citation>
    <scope>NUCLEOTIDE SEQUENCE [LARGE SCALE GENOMIC DNA]</scope>
    <source>
        <strain evidence="3">CECT 7956</strain>
    </source>
</reference>
<accession>A0ABV7Z2K2</accession>
<dbReference type="EMBL" id="JBHRYQ010000001">
    <property type="protein sequence ID" value="MFC3812398.1"/>
    <property type="molecule type" value="Genomic_DNA"/>
</dbReference>